<dbReference type="GO" id="GO:0016757">
    <property type="term" value="F:glycosyltransferase activity"/>
    <property type="evidence" value="ECO:0007669"/>
    <property type="project" value="UniProtKB-KW"/>
</dbReference>
<dbReference type="SUPFAM" id="SSF53756">
    <property type="entry name" value="UDP-Glycosyltransferase/glycogen phosphorylase"/>
    <property type="match status" value="1"/>
</dbReference>
<proteinExistence type="predicted"/>
<organism evidence="6 7">
    <name type="scientific">Curtobacterium aurantiacum</name>
    <dbReference type="NCBI Taxonomy" id="3236919"/>
    <lineage>
        <taxon>Bacteria</taxon>
        <taxon>Bacillati</taxon>
        <taxon>Actinomycetota</taxon>
        <taxon>Actinomycetes</taxon>
        <taxon>Micrococcales</taxon>
        <taxon>Microbacteriaceae</taxon>
        <taxon>Curtobacterium</taxon>
    </lineage>
</organism>
<name>A0ABS5VGW6_9MICO</name>
<protein>
    <recommendedName>
        <fullName evidence="1">D-inositol 3-phosphate glycosyltransferase</fullName>
    </recommendedName>
</protein>
<evidence type="ECO:0000259" key="5">
    <source>
        <dbReference type="Pfam" id="PF13439"/>
    </source>
</evidence>
<dbReference type="InterPro" id="IPR028098">
    <property type="entry name" value="Glyco_trans_4-like_N"/>
</dbReference>
<comment type="caution">
    <text evidence="6">The sequence shown here is derived from an EMBL/GenBank/DDBJ whole genome shotgun (WGS) entry which is preliminary data.</text>
</comment>
<feature type="domain" description="Glycosyl transferase family 1" evidence="4">
    <location>
        <begin position="188"/>
        <end position="300"/>
    </location>
</feature>
<feature type="domain" description="Glycosyltransferase subfamily 4-like N-terminal" evidence="5">
    <location>
        <begin position="13"/>
        <end position="175"/>
    </location>
</feature>
<dbReference type="InterPro" id="IPR050194">
    <property type="entry name" value="Glycosyltransferase_grp1"/>
</dbReference>
<dbReference type="PANTHER" id="PTHR45947">
    <property type="entry name" value="SULFOQUINOVOSYL TRANSFERASE SQD2"/>
    <property type="match status" value="1"/>
</dbReference>
<evidence type="ECO:0000313" key="7">
    <source>
        <dbReference type="Proteomes" id="UP001519641"/>
    </source>
</evidence>
<evidence type="ECO:0000259" key="4">
    <source>
        <dbReference type="Pfam" id="PF00534"/>
    </source>
</evidence>
<dbReference type="PANTHER" id="PTHR45947:SF3">
    <property type="entry name" value="SULFOQUINOVOSYL TRANSFERASE SQD2"/>
    <property type="match status" value="1"/>
</dbReference>
<dbReference type="InterPro" id="IPR001296">
    <property type="entry name" value="Glyco_trans_1"/>
</dbReference>
<evidence type="ECO:0000256" key="3">
    <source>
        <dbReference type="ARBA" id="ARBA00022679"/>
    </source>
</evidence>
<gene>
    <name evidence="6" type="ORF">KK097_13005</name>
</gene>
<sequence length="368" mass="39935">MASYIFVQPHLRFGGAERQTVIVANRLAENGHRVTVVLHSGGGGLVTLLCADVSVHVLGIESHAATVDVARRLHAVLRSLPRSLVVVKLWSSILACAMIDRRRSVAHHVFNYCEDLDPTDHAEYIRFGRLKQHLIGSVFRARQALSANTHTVADSMTEVYRLDHRPAVIPSTVDPVAIRTAAAASPRERHAAFTVVSVGSLIRRKGLDVTLAALEGLGVPVRWRVVGAGPLAEELARHHDPKGLVTVSVEGAHAEPYSFVAAADVLVHSARSEAWGIVLLEALAVGTPVLAADAIGPSEMQALLGVRNDLLELFENGSVPDLQARLHARLHAPRPRLDDCDTYIEPVTLDHAVALWERRTHDLMESPA</sequence>
<dbReference type="Gene3D" id="3.40.50.2000">
    <property type="entry name" value="Glycogen Phosphorylase B"/>
    <property type="match status" value="2"/>
</dbReference>
<dbReference type="EMBL" id="JAHEWS010000020">
    <property type="protein sequence ID" value="MBT1588733.1"/>
    <property type="molecule type" value="Genomic_DNA"/>
</dbReference>
<dbReference type="Pfam" id="PF13439">
    <property type="entry name" value="Glyco_transf_4"/>
    <property type="match status" value="1"/>
</dbReference>
<reference evidence="6 7" key="1">
    <citation type="submission" date="2021-05" db="EMBL/GenBank/DDBJ databases">
        <title>Whole genome sequence of Curtobacterium flaccumfaciens pv. flaccumfaciens strain CFBP 8819.</title>
        <authorList>
            <person name="Osdaghi E."/>
            <person name="Taghouti G."/>
            <person name="Portier P."/>
            <person name="Fazliarab A."/>
            <person name="Taghavi S.M."/>
            <person name="Briand M."/>
            <person name="Le-Saux M."/>
            <person name="Jacques M.-A."/>
        </authorList>
    </citation>
    <scope>NUCLEOTIDE SEQUENCE [LARGE SCALE GENOMIC DNA]</scope>
    <source>
        <strain evidence="6 7">CFBP 8819</strain>
    </source>
</reference>
<keyword evidence="2 6" id="KW-0328">Glycosyltransferase</keyword>
<evidence type="ECO:0000256" key="1">
    <source>
        <dbReference type="ARBA" id="ARBA00021292"/>
    </source>
</evidence>
<dbReference type="RefSeq" id="WP_214545106.1">
    <property type="nucleotide sequence ID" value="NZ_JAHEWS010000020.1"/>
</dbReference>
<keyword evidence="7" id="KW-1185">Reference proteome</keyword>
<keyword evidence="3 6" id="KW-0808">Transferase</keyword>
<dbReference type="Proteomes" id="UP001519641">
    <property type="component" value="Unassembled WGS sequence"/>
</dbReference>
<accession>A0ABS5VGW6</accession>
<evidence type="ECO:0000256" key="2">
    <source>
        <dbReference type="ARBA" id="ARBA00022676"/>
    </source>
</evidence>
<dbReference type="Pfam" id="PF00534">
    <property type="entry name" value="Glycos_transf_1"/>
    <property type="match status" value="1"/>
</dbReference>
<evidence type="ECO:0000313" key="6">
    <source>
        <dbReference type="EMBL" id="MBT1588733.1"/>
    </source>
</evidence>